<organism evidence="1 2">
    <name type="scientific">Stentor coeruleus</name>
    <dbReference type="NCBI Taxonomy" id="5963"/>
    <lineage>
        <taxon>Eukaryota</taxon>
        <taxon>Sar</taxon>
        <taxon>Alveolata</taxon>
        <taxon>Ciliophora</taxon>
        <taxon>Postciliodesmatophora</taxon>
        <taxon>Heterotrichea</taxon>
        <taxon>Heterotrichida</taxon>
        <taxon>Stentoridae</taxon>
        <taxon>Stentor</taxon>
    </lineage>
</organism>
<comment type="caution">
    <text evidence="1">The sequence shown here is derived from an EMBL/GenBank/DDBJ whole genome shotgun (WGS) entry which is preliminary data.</text>
</comment>
<dbReference type="Proteomes" id="UP000187209">
    <property type="component" value="Unassembled WGS sequence"/>
</dbReference>
<accession>A0A1R2CF41</accession>
<proteinExistence type="predicted"/>
<reference evidence="1 2" key="1">
    <citation type="submission" date="2016-11" db="EMBL/GenBank/DDBJ databases">
        <title>The macronuclear genome of Stentor coeruleus: a giant cell with tiny introns.</title>
        <authorList>
            <person name="Slabodnick M."/>
            <person name="Ruby J.G."/>
            <person name="Reiff S.B."/>
            <person name="Swart E.C."/>
            <person name="Gosai S."/>
            <person name="Prabakaran S."/>
            <person name="Witkowska E."/>
            <person name="Larue G.E."/>
            <person name="Fisher S."/>
            <person name="Freeman R.M."/>
            <person name="Gunawardena J."/>
            <person name="Chu W."/>
            <person name="Stover N.A."/>
            <person name="Gregory B.D."/>
            <person name="Nowacki M."/>
            <person name="Derisi J."/>
            <person name="Roy S.W."/>
            <person name="Marshall W.F."/>
            <person name="Sood P."/>
        </authorList>
    </citation>
    <scope>NUCLEOTIDE SEQUENCE [LARGE SCALE GENOMIC DNA]</scope>
    <source>
        <strain evidence="1">WM001</strain>
    </source>
</reference>
<dbReference type="EMBL" id="MPUH01000172">
    <property type="protein sequence ID" value="OMJ87632.1"/>
    <property type="molecule type" value="Genomic_DNA"/>
</dbReference>
<name>A0A1R2CF41_9CILI</name>
<keyword evidence="2" id="KW-1185">Reference proteome</keyword>
<evidence type="ECO:0000313" key="2">
    <source>
        <dbReference type="Proteomes" id="UP000187209"/>
    </source>
</evidence>
<protein>
    <submittedName>
        <fullName evidence="1">Uncharacterized protein</fullName>
    </submittedName>
</protein>
<evidence type="ECO:0000313" key="1">
    <source>
        <dbReference type="EMBL" id="OMJ87632.1"/>
    </source>
</evidence>
<sequence length="255" mass="29809">MDEQKKLSLDETEPGICFLGCFINQNLKKSKLKLEFSKIIRETLVLFRTKSKKYLKKEYVRTHIIRLFKKTVREILSPKKSSKNPLKQLKNLSSSQAKAYEKFSTYIKDFKESIENHVATEAGPCTDGKKKRPAINSSIARSYNDNHIKEYFSKRIVRESFSYFIDYVFAKEDSSNLVNNLKYLCCLEPEHSDKCTSNWLRLKEFYQVIMIEELYIFDNIPSCDSCIGNDCQCIFSDSSFHGVKDIEEDIEVFLD</sequence>
<dbReference type="AlphaFoldDB" id="A0A1R2CF41"/>
<gene>
    <name evidence="1" type="ORF">SteCoe_10639</name>
</gene>